<dbReference type="Proteomes" id="UP000611215">
    <property type="component" value="Unassembled WGS sequence"/>
</dbReference>
<dbReference type="RefSeq" id="WP_195871516.1">
    <property type="nucleotide sequence ID" value="NZ_JADOET010000007.1"/>
</dbReference>
<dbReference type="InterPro" id="IPR008979">
    <property type="entry name" value="Galactose-bd-like_sf"/>
</dbReference>
<sequence length="699" mass="74544">MKILKHTLRLCLLVMVFYGCTEDDASTSFVDEFKAPTNISANVVVTQDNTGLVTITPLGEGVSSFEINFGDGSEVSEGIEPGYGINHTYEEGTYEASIIGYGLNGASATALQTIDVSFQAPENLEVTIENDAALSKTVNVTATADSAIFYEVTFGEDDSADPISANIGETVSYTYQDVGTYTITVVAMGAAIETTSYTEEFEVTAILQPLNSAPAQPARAESDVISIFSAAYNDVEGSDYFPDWGQGGCCGSGWALFNLNGDDMLQYSNLSYQGNQFADPIDVSQMEYIHLDIWTADVLQSVDVFLISATESNGERAVTVDLTPNEWTSVSIPISEFTDQDGFDVTDIHQLKYEGTPSSEGTAFIDNIYFYRAATQQLSIAGTWRVAAEDGSFAVGPAVGDTSWYSCEGECVAARACYFDDAYVFGADGSFTNILGSESWIEPWQGGEDNCGAPVAPHDGSGSATYTFDSESGALTLNGVGAFIGLPKANNQGELPNVAVPESITYTATLSDNNNTMNVYIEAGEGVFWQFKLVKDGVQDSPIIGTWQMAAEAGSLAVGPHVGDTSWYSCDDGCVVDRACYFDDTYVFGADGSFANVLGTETWIEPWQGGDDTCGAPVAPHDGSIPATYSYDIGSGTLTIMGEGSYIGLPKATNQGELPDVDVPGSITYTATLSDNNNTMHVNVETGTGVFWQYKLVKN</sequence>
<gene>
    <name evidence="2" type="ORF">ITJ86_10070</name>
</gene>
<evidence type="ECO:0000313" key="2">
    <source>
        <dbReference type="EMBL" id="MBF8150245.1"/>
    </source>
</evidence>
<dbReference type="SMART" id="SM00089">
    <property type="entry name" value="PKD"/>
    <property type="match status" value="2"/>
</dbReference>
<accession>A0ABS0EIG3</accession>
<feature type="domain" description="PKD/Chitinase" evidence="1">
    <location>
        <begin position="40"/>
        <end position="117"/>
    </location>
</feature>
<organism evidence="2 3">
    <name type="scientific">Winogradskyella marina</name>
    <dbReference type="NCBI Taxonomy" id="2785530"/>
    <lineage>
        <taxon>Bacteria</taxon>
        <taxon>Pseudomonadati</taxon>
        <taxon>Bacteroidota</taxon>
        <taxon>Flavobacteriia</taxon>
        <taxon>Flavobacteriales</taxon>
        <taxon>Flavobacteriaceae</taxon>
        <taxon>Winogradskyella</taxon>
    </lineage>
</organism>
<dbReference type="InterPro" id="IPR022409">
    <property type="entry name" value="PKD/Chitinase_dom"/>
</dbReference>
<protein>
    <recommendedName>
        <fullName evidence="1">PKD/Chitinase domain-containing protein</fullName>
    </recommendedName>
</protein>
<proteinExistence type="predicted"/>
<evidence type="ECO:0000259" key="1">
    <source>
        <dbReference type="SMART" id="SM00089"/>
    </source>
</evidence>
<feature type="domain" description="PKD/Chitinase" evidence="1">
    <location>
        <begin position="123"/>
        <end position="206"/>
    </location>
</feature>
<reference evidence="2 3" key="1">
    <citation type="submission" date="2020-11" db="EMBL/GenBank/DDBJ databases">
        <title>Winogradskyella marina sp. nov., isolated from marine sediment.</title>
        <authorList>
            <person name="Bo J."/>
            <person name="Wang S."/>
            <person name="Song X."/>
            <person name="Du Z."/>
        </authorList>
    </citation>
    <scope>NUCLEOTIDE SEQUENCE [LARGE SCALE GENOMIC DNA]</scope>
    <source>
        <strain evidence="2 3">F6397</strain>
    </source>
</reference>
<dbReference type="CDD" id="cd00146">
    <property type="entry name" value="PKD"/>
    <property type="match status" value="1"/>
</dbReference>
<name>A0ABS0EIG3_9FLAO</name>
<evidence type="ECO:0000313" key="3">
    <source>
        <dbReference type="Proteomes" id="UP000611215"/>
    </source>
</evidence>
<keyword evidence="3" id="KW-1185">Reference proteome</keyword>
<dbReference type="SUPFAM" id="SSF49785">
    <property type="entry name" value="Galactose-binding domain-like"/>
    <property type="match status" value="1"/>
</dbReference>
<dbReference type="EMBL" id="JADOET010000007">
    <property type="protein sequence ID" value="MBF8150245.1"/>
    <property type="molecule type" value="Genomic_DNA"/>
</dbReference>
<dbReference type="Gene3D" id="2.60.120.430">
    <property type="entry name" value="Galactose-binding lectin"/>
    <property type="match status" value="1"/>
</dbReference>
<dbReference type="Gene3D" id="2.60.40.10">
    <property type="entry name" value="Immunoglobulins"/>
    <property type="match status" value="1"/>
</dbReference>
<dbReference type="InterPro" id="IPR013783">
    <property type="entry name" value="Ig-like_fold"/>
</dbReference>
<comment type="caution">
    <text evidence="2">The sequence shown here is derived from an EMBL/GenBank/DDBJ whole genome shotgun (WGS) entry which is preliminary data.</text>
</comment>
<dbReference type="InterPro" id="IPR035986">
    <property type="entry name" value="PKD_dom_sf"/>
</dbReference>
<dbReference type="SUPFAM" id="SSF49299">
    <property type="entry name" value="PKD domain"/>
    <property type="match status" value="1"/>
</dbReference>
<dbReference type="PROSITE" id="PS51257">
    <property type="entry name" value="PROKAR_LIPOPROTEIN"/>
    <property type="match status" value="1"/>
</dbReference>